<evidence type="ECO:0000313" key="4">
    <source>
        <dbReference type="EMBL" id="TWU65816.1"/>
    </source>
</evidence>
<evidence type="ECO:0000256" key="1">
    <source>
        <dbReference type="SAM" id="MobiDB-lite"/>
    </source>
</evidence>
<dbReference type="Pfam" id="PF07584">
    <property type="entry name" value="BatA"/>
    <property type="match status" value="1"/>
</dbReference>
<feature type="region of interest" description="Disordered" evidence="1">
    <location>
        <begin position="676"/>
        <end position="700"/>
    </location>
</feature>
<feature type="transmembrane region" description="Helical" evidence="2">
    <location>
        <begin position="56"/>
        <end position="74"/>
    </location>
</feature>
<dbReference type="InterPro" id="IPR024163">
    <property type="entry name" value="Aerotolerance_reg_N"/>
</dbReference>
<dbReference type="Proteomes" id="UP000316476">
    <property type="component" value="Unassembled WGS sequence"/>
</dbReference>
<dbReference type="PANTHER" id="PTHR37464">
    <property type="entry name" value="BLL2463 PROTEIN"/>
    <property type="match status" value="1"/>
</dbReference>
<evidence type="ECO:0000313" key="5">
    <source>
        <dbReference type="Proteomes" id="UP000316476"/>
    </source>
</evidence>
<protein>
    <recommendedName>
        <fullName evidence="3">Aerotolerance regulator N-terminal domain-containing protein</fullName>
    </recommendedName>
</protein>
<evidence type="ECO:0000259" key="3">
    <source>
        <dbReference type="Pfam" id="PF07584"/>
    </source>
</evidence>
<reference evidence="4 5" key="1">
    <citation type="submission" date="2019-02" db="EMBL/GenBank/DDBJ databases">
        <title>Deep-cultivation of Planctomycetes and their phenomic and genomic characterization uncovers novel biology.</title>
        <authorList>
            <person name="Wiegand S."/>
            <person name="Jogler M."/>
            <person name="Boedeker C."/>
            <person name="Pinto D."/>
            <person name="Vollmers J."/>
            <person name="Rivas-Marin E."/>
            <person name="Kohn T."/>
            <person name="Peeters S.H."/>
            <person name="Heuer A."/>
            <person name="Rast P."/>
            <person name="Oberbeckmann S."/>
            <person name="Bunk B."/>
            <person name="Jeske O."/>
            <person name="Meyerdierks A."/>
            <person name="Storesund J.E."/>
            <person name="Kallscheuer N."/>
            <person name="Luecker S."/>
            <person name="Lage O.M."/>
            <person name="Pohl T."/>
            <person name="Merkel B.J."/>
            <person name="Hornburger P."/>
            <person name="Mueller R.-W."/>
            <person name="Bruemmer F."/>
            <person name="Labrenz M."/>
            <person name="Spormann A.M."/>
            <person name="Op Den Camp H."/>
            <person name="Overmann J."/>
            <person name="Amann R."/>
            <person name="Jetten M.S.M."/>
            <person name="Mascher T."/>
            <person name="Medema M.H."/>
            <person name="Devos D.P."/>
            <person name="Kaster A.-K."/>
            <person name="Ovreas L."/>
            <person name="Rohde M."/>
            <person name="Galperin M.Y."/>
            <person name="Jogler C."/>
        </authorList>
    </citation>
    <scope>NUCLEOTIDE SEQUENCE [LARGE SCALE GENOMIC DNA]</scope>
    <source>
        <strain evidence="4 5">V7</strain>
    </source>
</reference>
<dbReference type="EMBL" id="SJPZ01000001">
    <property type="protein sequence ID" value="TWU65816.1"/>
    <property type="molecule type" value="Genomic_DNA"/>
</dbReference>
<dbReference type="PANTHER" id="PTHR37464:SF1">
    <property type="entry name" value="BLL2463 PROTEIN"/>
    <property type="match status" value="1"/>
</dbReference>
<dbReference type="OrthoDB" id="224458at2"/>
<sequence>MTFLQPWMLWALPLVALPIIIHLINQRRFQTTPWAAMSFLLAANRMSRGYAKLRRYLILAARTLVVAGLIFAVARPLSSGWLGTTIGSRVDTTLILLDRSPSMGQITPGGRTKLETLTRRLVESLNTIRSDRYVWIDTNQDQILELENPEQLIELSAADTDAATTDTADLLEAAAKYIRENQPGSVDCWIVSDLRRSDWNVDSGRWNAINRSLRQISQPVRFHLLTDAASAPDNRSLRVQSATVASAANGADPAEASGAGELRLSFTIRQVDVSNNESARRELPIELDLNGARSKFNVRQTGDLTEINQWAVPLDAGQRTGWGKLSIPADTNAADDEYYFVYGSPVIRKTIVVTEDAVDGDTETAQPLMLAAGISTTPEIRCESVAMTPNDLAKADLDDVALVLWTGPLPPESTQALLDPFLRRGGRLICFAPDSGGDEDLGISWAGLSWGEALRHESDVQIGRWIGDHDLLSGVRSGASLPVGDLKIRWHRPVLGDQIGLAHLPDGTPIIARSIADTPGVYFIGTAVAGDQSSLARDGVVLYALIQRALADGADTLGLTQQLTAGQNQSGTDTWQRLTGPNVGRSTTYSLHRGVYQDDDRFIAINRGESEDIEATVSNDQLDHIFAGLRYDRIENVGGSTDSLIQEVWRTFLVLMMIAFAAEALLCLPRIRRTSAPPSGGRVTGGPSRGPGSDPRGATA</sequence>
<dbReference type="RefSeq" id="WP_146412189.1">
    <property type="nucleotide sequence ID" value="NZ_SJPZ01000001.1"/>
</dbReference>
<comment type="caution">
    <text evidence="4">The sequence shown here is derived from an EMBL/GenBank/DDBJ whole genome shotgun (WGS) entry which is preliminary data.</text>
</comment>
<keyword evidence="2" id="KW-1133">Transmembrane helix</keyword>
<gene>
    <name evidence="4" type="ORF">V7x_13690</name>
</gene>
<keyword evidence="2" id="KW-0472">Membrane</keyword>
<accession>A0A5C6FTZ4</accession>
<name>A0A5C6FTZ4_9PLAN</name>
<keyword evidence="2" id="KW-0812">Transmembrane</keyword>
<dbReference type="NCBIfam" id="TIGR02226">
    <property type="entry name" value="two_anch"/>
    <property type="match status" value="1"/>
</dbReference>
<evidence type="ECO:0000256" key="2">
    <source>
        <dbReference type="SAM" id="Phobius"/>
    </source>
</evidence>
<feature type="transmembrane region" description="Helical" evidence="2">
    <location>
        <begin position="6"/>
        <end position="24"/>
    </location>
</feature>
<feature type="compositionally biased region" description="Low complexity" evidence="1">
    <location>
        <begin position="690"/>
        <end position="700"/>
    </location>
</feature>
<feature type="domain" description="Aerotolerance regulator N-terminal" evidence="3">
    <location>
        <begin position="1"/>
        <end position="76"/>
    </location>
</feature>
<organism evidence="4 5">
    <name type="scientific">Crateriforma conspicua</name>
    <dbReference type="NCBI Taxonomy" id="2527996"/>
    <lineage>
        <taxon>Bacteria</taxon>
        <taxon>Pseudomonadati</taxon>
        <taxon>Planctomycetota</taxon>
        <taxon>Planctomycetia</taxon>
        <taxon>Planctomycetales</taxon>
        <taxon>Planctomycetaceae</taxon>
        <taxon>Crateriforma</taxon>
    </lineage>
</organism>
<proteinExistence type="predicted"/>
<dbReference type="InterPro" id="IPR011933">
    <property type="entry name" value="Double_TM_dom"/>
</dbReference>
<dbReference type="AlphaFoldDB" id="A0A5C6FTZ4"/>